<organism evidence="2 3">
    <name type="scientific">Ephemeroptericola cinctiostellae</name>
    <dbReference type="NCBI Taxonomy" id="2268024"/>
    <lineage>
        <taxon>Bacteria</taxon>
        <taxon>Pseudomonadati</taxon>
        <taxon>Pseudomonadota</taxon>
        <taxon>Betaproteobacteria</taxon>
        <taxon>Burkholderiales</taxon>
        <taxon>Burkholderiaceae</taxon>
        <taxon>Ephemeroptericola</taxon>
    </lineage>
</organism>
<keyword evidence="3" id="KW-1185">Reference proteome</keyword>
<dbReference type="RefSeq" id="WP_114563827.1">
    <property type="nucleotide sequence ID" value="NZ_CP031124.1"/>
</dbReference>
<dbReference type="Gene3D" id="3.30.1380.10">
    <property type="match status" value="1"/>
</dbReference>
<evidence type="ECO:0000313" key="3">
    <source>
        <dbReference type="Proteomes" id="UP000252182"/>
    </source>
</evidence>
<dbReference type="AlphaFoldDB" id="A0A345DEJ7"/>
<proteinExistence type="predicted"/>
<dbReference type="Proteomes" id="UP000252182">
    <property type="component" value="Chromosome"/>
</dbReference>
<dbReference type="SUPFAM" id="SSF55166">
    <property type="entry name" value="Hedgehog/DD-peptidase"/>
    <property type="match status" value="1"/>
</dbReference>
<reference evidence="3" key="1">
    <citation type="submission" date="2018-07" db="EMBL/GenBank/DDBJ databases">
        <authorList>
            <person name="Kim H."/>
        </authorList>
    </citation>
    <scope>NUCLEOTIDE SEQUENCE [LARGE SCALE GENOMIC DNA]</scope>
    <source>
        <strain evidence="3">F02</strain>
    </source>
</reference>
<name>A0A345DEJ7_9BURK</name>
<accession>A0A345DEJ7</accession>
<dbReference type="InterPro" id="IPR013230">
    <property type="entry name" value="Peptidase_M15A_C"/>
</dbReference>
<protein>
    <recommendedName>
        <fullName evidence="1">Peptidase M15A C-terminal domain-containing protein</fullName>
    </recommendedName>
</protein>
<sequence length="146" mass="15597">MTQLSEHFSLEEMTASQTAVRRGLNNTPTASIVSTLKKTAAKMELVRALLGVGIHVSSAYRSPSVNRAIGGASTSQHCKGEAIDFTAPQFGTPREVAKAIAASGIEFDQLIFEGTWVHVSFSDRPRRNVLTAVFRSGATAYLTGIA</sequence>
<dbReference type="EMBL" id="CP031124">
    <property type="protein sequence ID" value="AXF86785.1"/>
    <property type="molecule type" value="Genomic_DNA"/>
</dbReference>
<dbReference type="InterPro" id="IPR009045">
    <property type="entry name" value="Zn_M74/Hedgehog-like"/>
</dbReference>
<feature type="domain" description="Peptidase M15A C-terminal" evidence="1">
    <location>
        <begin position="7"/>
        <end position="119"/>
    </location>
</feature>
<dbReference type="OrthoDB" id="5242612at2"/>
<dbReference type="Pfam" id="PF08291">
    <property type="entry name" value="Peptidase_M15_3"/>
    <property type="match status" value="1"/>
</dbReference>
<evidence type="ECO:0000313" key="2">
    <source>
        <dbReference type="EMBL" id="AXF86785.1"/>
    </source>
</evidence>
<evidence type="ECO:0000259" key="1">
    <source>
        <dbReference type="Pfam" id="PF08291"/>
    </source>
</evidence>
<gene>
    <name evidence="2" type="ORF">DTO96_102541</name>
</gene>
<dbReference type="KEGG" id="hyf:DTO96_102541"/>